<evidence type="ECO:0000313" key="4">
    <source>
        <dbReference type="EMBL" id="KAK9866695.1"/>
    </source>
</evidence>
<organism evidence="4 5">
    <name type="scientific">Apatococcus fuscideae</name>
    <dbReference type="NCBI Taxonomy" id="2026836"/>
    <lineage>
        <taxon>Eukaryota</taxon>
        <taxon>Viridiplantae</taxon>
        <taxon>Chlorophyta</taxon>
        <taxon>core chlorophytes</taxon>
        <taxon>Trebouxiophyceae</taxon>
        <taxon>Chlorellales</taxon>
        <taxon>Chlorellaceae</taxon>
        <taxon>Apatococcus</taxon>
    </lineage>
</organism>
<dbReference type="EMBL" id="JALJOV010000140">
    <property type="protein sequence ID" value="KAK9866695.1"/>
    <property type="molecule type" value="Genomic_DNA"/>
</dbReference>
<dbReference type="Proteomes" id="UP001485043">
    <property type="component" value="Unassembled WGS sequence"/>
</dbReference>
<evidence type="ECO:0000256" key="1">
    <source>
        <dbReference type="ARBA" id="ARBA00022723"/>
    </source>
</evidence>
<proteinExistence type="predicted"/>
<dbReference type="PANTHER" id="PTHR11347">
    <property type="entry name" value="CYCLIC NUCLEOTIDE PHOSPHODIESTERASE"/>
    <property type="match status" value="1"/>
</dbReference>
<keyword evidence="2" id="KW-0378">Hydrolase</keyword>
<dbReference type="InterPro" id="IPR036971">
    <property type="entry name" value="PDEase_catalytic_dom_sf"/>
</dbReference>
<dbReference type="AlphaFoldDB" id="A0AAW1TAV4"/>
<dbReference type="PROSITE" id="PS51845">
    <property type="entry name" value="PDEASE_I_2"/>
    <property type="match status" value="1"/>
</dbReference>
<evidence type="ECO:0000313" key="5">
    <source>
        <dbReference type="Proteomes" id="UP001485043"/>
    </source>
</evidence>
<dbReference type="InterPro" id="IPR002073">
    <property type="entry name" value="PDEase_catalytic_dom"/>
</dbReference>
<accession>A0AAW1TAV4</accession>
<comment type="caution">
    <text evidence="4">The sequence shown here is derived from an EMBL/GenBank/DDBJ whole genome shotgun (WGS) entry which is preliminary data.</text>
</comment>
<protein>
    <recommendedName>
        <fullName evidence="3">PDEase domain-containing protein</fullName>
    </recommendedName>
</protein>
<sequence length="190" mass="21444">MHAASSSQVLYTEPETNYMQGHMTTDLRNVLRSTFVELILGTDMKKHINIVSRFQALPTRAAKKTHISEVSVQENLCLKGLPHDQKLLIAQVALKVADIGHLCSPCKVHLRWAEQLKEEFFRQGDQERARNMSISPLMDRGDPAGLVKSQVGFFEIVAIPCIRSYCSLFPAAQPMLDGALANYEYWRSLK</sequence>
<evidence type="ECO:0000259" key="3">
    <source>
        <dbReference type="PROSITE" id="PS51845"/>
    </source>
</evidence>
<dbReference type="GO" id="GO:0046872">
    <property type="term" value="F:metal ion binding"/>
    <property type="evidence" value="ECO:0007669"/>
    <property type="project" value="UniProtKB-KW"/>
</dbReference>
<keyword evidence="5" id="KW-1185">Reference proteome</keyword>
<gene>
    <name evidence="4" type="ORF">WJX84_006873</name>
</gene>
<name>A0AAW1TAV4_9CHLO</name>
<keyword evidence="1" id="KW-0479">Metal-binding</keyword>
<dbReference type="SUPFAM" id="SSF109604">
    <property type="entry name" value="HD-domain/PDEase-like"/>
    <property type="match status" value="1"/>
</dbReference>
<dbReference type="Pfam" id="PF00233">
    <property type="entry name" value="PDEase_I"/>
    <property type="match status" value="1"/>
</dbReference>
<dbReference type="GO" id="GO:0004114">
    <property type="term" value="F:3',5'-cyclic-nucleotide phosphodiesterase activity"/>
    <property type="evidence" value="ECO:0007669"/>
    <property type="project" value="InterPro"/>
</dbReference>
<dbReference type="Gene3D" id="1.10.1300.10">
    <property type="entry name" value="3'5'-cyclic nucleotide phosphodiesterase, catalytic domain"/>
    <property type="match status" value="1"/>
</dbReference>
<evidence type="ECO:0000256" key="2">
    <source>
        <dbReference type="ARBA" id="ARBA00022801"/>
    </source>
</evidence>
<reference evidence="4 5" key="1">
    <citation type="journal article" date="2024" name="Nat. Commun.">
        <title>Phylogenomics reveals the evolutionary origins of lichenization in chlorophyte algae.</title>
        <authorList>
            <person name="Puginier C."/>
            <person name="Libourel C."/>
            <person name="Otte J."/>
            <person name="Skaloud P."/>
            <person name="Haon M."/>
            <person name="Grisel S."/>
            <person name="Petersen M."/>
            <person name="Berrin J.G."/>
            <person name="Delaux P.M."/>
            <person name="Dal Grande F."/>
            <person name="Keller J."/>
        </authorList>
    </citation>
    <scope>NUCLEOTIDE SEQUENCE [LARGE SCALE GENOMIC DNA]</scope>
    <source>
        <strain evidence="4 5">SAG 2523</strain>
    </source>
</reference>
<dbReference type="GO" id="GO:0007165">
    <property type="term" value="P:signal transduction"/>
    <property type="evidence" value="ECO:0007669"/>
    <property type="project" value="InterPro"/>
</dbReference>
<feature type="domain" description="PDEase" evidence="3">
    <location>
        <begin position="1"/>
        <end position="190"/>
    </location>
</feature>